<reference evidence="2 3" key="2">
    <citation type="journal article" date="2016" name="Int. J. Syst. Evol. Microbiol.">
        <title>Flavisolibacter tropicus sp. nov., isolated from tropical soil.</title>
        <authorList>
            <person name="Lee J.J."/>
            <person name="Kang M.S."/>
            <person name="Kim G.S."/>
            <person name="Lee C.S."/>
            <person name="Lim S."/>
            <person name="Lee J."/>
            <person name="Roh S.H."/>
            <person name="Kang H."/>
            <person name="Ha J.M."/>
            <person name="Bae S."/>
            <person name="Jung H.Y."/>
            <person name="Kim M.K."/>
        </authorList>
    </citation>
    <scope>NUCLEOTIDE SEQUENCE [LARGE SCALE GENOMIC DNA]</scope>
    <source>
        <strain evidence="2 3">LCS9</strain>
    </source>
</reference>
<keyword evidence="1" id="KW-0472">Membrane</keyword>
<keyword evidence="1" id="KW-1133">Transmembrane helix</keyword>
<sequence length="88" mass="10080">MYHTDARYHDLTLNSYTYSLLRVLGTFVSGSIFFLLTKGASKRLSYKEIKKGLEKKPLTFVLEKPCGVGRFSMLAFVAFTKLQRSLHL</sequence>
<gene>
    <name evidence="2" type="ORF">SY85_05170</name>
</gene>
<dbReference type="EMBL" id="CP011390">
    <property type="protein sequence ID" value="ANE49979.1"/>
    <property type="molecule type" value="Genomic_DNA"/>
</dbReference>
<name>A0A172TSB6_9BACT</name>
<dbReference type="AlphaFoldDB" id="A0A172TSB6"/>
<feature type="transmembrane region" description="Helical" evidence="1">
    <location>
        <begin position="20"/>
        <end position="37"/>
    </location>
</feature>
<evidence type="ECO:0000256" key="1">
    <source>
        <dbReference type="SAM" id="Phobius"/>
    </source>
</evidence>
<reference evidence="3" key="1">
    <citation type="submission" date="2015-01" db="EMBL/GenBank/DDBJ databases">
        <title>Flavisolibacter sp./LCS9/ whole genome sequencing.</title>
        <authorList>
            <person name="Kim M.K."/>
            <person name="Srinivasan S."/>
            <person name="Lee J.-J."/>
        </authorList>
    </citation>
    <scope>NUCLEOTIDE SEQUENCE [LARGE SCALE GENOMIC DNA]</scope>
    <source>
        <strain evidence="3">LCS9</strain>
    </source>
</reference>
<keyword evidence="1" id="KW-0812">Transmembrane</keyword>
<dbReference type="KEGG" id="fla:SY85_05170"/>
<evidence type="ECO:0000313" key="2">
    <source>
        <dbReference type="EMBL" id="ANE49979.1"/>
    </source>
</evidence>
<keyword evidence="3" id="KW-1185">Reference proteome</keyword>
<dbReference type="Proteomes" id="UP000077177">
    <property type="component" value="Chromosome"/>
</dbReference>
<evidence type="ECO:0000313" key="3">
    <source>
        <dbReference type="Proteomes" id="UP000077177"/>
    </source>
</evidence>
<accession>A0A172TSB6</accession>
<organism evidence="2 3">
    <name type="scientific">Flavisolibacter tropicus</name>
    <dbReference type="NCBI Taxonomy" id="1492898"/>
    <lineage>
        <taxon>Bacteria</taxon>
        <taxon>Pseudomonadati</taxon>
        <taxon>Bacteroidota</taxon>
        <taxon>Chitinophagia</taxon>
        <taxon>Chitinophagales</taxon>
        <taxon>Chitinophagaceae</taxon>
        <taxon>Flavisolibacter</taxon>
    </lineage>
</organism>
<protein>
    <submittedName>
        <fullName evidence="2">Uncharacterized protein</fullName>
    </submittedName>
</protein>
<proteinExistence type="predicted"/>